<organism evidence="2 3">
    <name type="scientific">Halanaerobium kushneri</name>
    <dbReference type="NCBI Taxonomy" id="56779"/>
    <lineage>
        <taxon>Bacteria</taxon>
        <taxon>Bacillati</taxon>
        <taxon>Bacillota</taxon>
        <taxon>Clostridia</taxon>
        <taxon>Halanaerobiales</taxon>
        <taxon>Halanaerobiaceae</taxon>
        <taxon>Halanaerobium</taxon>
    </lineage>
</organism>
<dbReference type="OrthoDB" id="9762705at2"/>
<dbReference type="InterPro" id="IPR001296">
    <property type="entry name" value="Glyco_trans_1"/>
</dbReference>
<sequence>MKIALAHFRTGQTDGVSLEMDKWRHVLEKNGHEVVYISGTPEAEIYIEELFYKDKKNLKFVDNAYRKLEDYNNEREFKAAVKKEAAVIEKKLQKEIKEAGIELLIPNNIFSLGWNLPAAIAFKNVIENLGLNTIAHHHDFYWERELYSNPVCSFVDDLLEEYFPPRIEEIEHVVINKIAQRELEKRKGLNSKVVPNVFDFSGPLWQEDQYNSDLRAELGIKEDDIVVLHATRIAERKAIELAIEFTAKLQNEELAGTLYDGRSFSDENRVVFLLPGLTEGNEEYVDFLDEYAAKDNVELIWAGELFAHQRQKENGKKIYSLWDSYVISDLITYTSIKEGWGNQLLEALFAKKPVVILEYPVFKSDIKEHNLKLASLGGDYQRREDGYIKIETENYEPALKEVLKYLKSGDYRKKAVDENFETAAKNFSYQRLEELLKELLEQLNIDKS</sequence>
<dbReference type="RefSeq" id="WP_076544669.1">
    <property type="nucleotide sequence ID" value="NZ_FTNC01000008.1"/>
</dbReference>
<keyword evidence="2" id="KW-0808">Transferase</keyword>
<evidence type="ECO:0000259" key="1">
    <source>
        <dbReference type="Pfam" id="PF00534"/>
    </source>
</evidence>
<dbReference type="Proteomes" id="UP000185669">
    <property type="component" value="Unassembled WGS sequence"/>
</dbReference>
<evidence type="ECO:0000313" key="2">
    <source>
        <dbReference type="EMBL" id="SIQ78896.1"/>
    </source>
</evidence>
<accession>A0A1N6VMG2</accession>
<proteinExistence type="predicted"/>
<dbReference type="PANTHER" id="PTHR12526:SF628">
    <property type="entry name" value="MANNOSYLGLUCOSYLGLYCERATE SYNTHASE"/>
    <property type="match status" value="1"/>
</dbReference>
<dbReference type="EMBL" id="FTNC01000008">
    <property type="protein sequence ID" value="SIQ78896.1"/>
    <property type="molecule type" value="Genomic_DNA"/>
</dbReference>
<dbReference type="Pfam" id="PF00534">
    <property type="entry name" value="Glycos_transf_1"/>
    <property type="match status" value="1"/>
</dbReference>
<evidence type="ECO:0000313" key="3">
    <source>
        <dbReference type="Proteomes" id="UP000185669"/>
    </source>
</evidence>
<dbReference type="GO" id="GO:0016757">
    <property type="term" value="F:glycosyltransferase activity"/>
    <property type="evidence" value="ECO:0007669"/>
    <property type="project" value="InterPro"/>
</dbReference>
<feature type="domain" description="Glycosyl transferase family 1" evidence="1">
    <location>
        <begin position="214"/>
        <end position="412"/>
    </location>
</feature>
<dbReference type="SUPFAM" id="SSF53756">
    <property type="entry name" value="UDP-Glycosyltransferase/glycogen phosphorylase"/>
    <property type="match status" value="1"/>
</dbReference>
<dbReference type="AlphaFoldDB" id="A0A1N6VMG2"/>
<gene>
    <name evidence="2" type="ORF">SAMN05421834_10851</name>
</gene>
<dbReference type="PANTHER" id="PTHR12526">
    <property type="entry name" value="GLYCOSYLTRANSFERASE"/>
    <property type="match status" value="1"/>
</dbReference>
<dbReference type="STRING" id="56779.SAMN05421834_10851"/>
<protein>
    <submittedName>
        <fullName evidence="2">Glycosyltransferase involved in cell wall bisynthesis</fullName>
    </submittedName>
</protein>
<name>A0A1N6VMG2_9FIRM</name>
<dbReference type="Gene3D" id="3.40.50.2000">
    <property type="entry name" value="Glycogen Phosphorylase B"/>
    <property type="match status" value="1"/>
</dbReference>
<keyword evidence="3" id="KW-1185">Reference proteome</keyword>
<reference evidence="3" key="1">
    <citation type="submission" date="2017-01" db="EMBL/GenBank/DDBJ databases">
        <authorList>
            <person name="Varghese N."/>
            <person name="Submissions S."/>
        </authorList>
    </citation>
    <scope>NUCLEOTIDE SEQUENCE [LARGE SCALE GENOMIC DNA]</scope>
    <source>
        <strain evidence="3">ATCC 700103</strain>
    </source>
</reference>
<dbReference type="CDD" id="cd03801">
    <property type="entry name" value="GT4_PimA-like"/>
    <property type="match status" value="1"/>
</dbReference>